<evidence type="ECO:0000313" key="3">
    <source>
        <dbReference type="Proteomes" id="UP000317010"/>
    </source>
</evidence>
<proteinExistence type="predicted"/>
<dbReference type="Gene3D" id="3.90.25.10">
    <property type="entry name" value="UDP-galactose 4-epimerase, domain 1"/>
    <property type="match status" value="1"/>
</dbReference>
<comment type="caution">
    <text evidence="2">The sequence shown here is derived from an EMBL/GenBank/DDBJ whole genome shotgun (WGS) entry which is preliminary data.</text>
</comment>
<organism evidence="2 3">
    <name type="scientific">Mucilaginibacter frigoritolerans</name>
    <dbReference type="NCBI Taxonomy" id="652788"/>
    <lineage>
        <taxon>Bacteria</taxon>
        <taxon>Pseudomonadati</taxon>
        <taxon>Bacteroidota</taxon>
        <taxon>Sphingobacteriia</taxon>
        <taxon>Sphingobacteriales</taxon>
        <taxon>Sphingobacteriaceae</taxon>
        <taxon>Mucilaginibacter</taxon>
    </lineage>
</organism>
<keyword evidence="3" id="KW-1185">Reference proteome</keyword>
<dbReference type="PANTHER" id="PTHR47129">
    <property type="entry name" value="QUINONE OXIDOREDUCTASE 2"/>
    <property type="match status" value="1"/>
</dbReference>
<evidence type="ECO:0000313" key="2">
    <source>
        <dbReference type="EMBL" id="TWJ02566.1"/>
    </source>
</evidence>
<dbReference type="EMBL" id="VLLI01000003">
    <property type="protein sequence ID" value="TWJ02566.1"/>
    <property type="molecule type" value="Genomic_DNA"/>
</dbReference>
<dbReference type="Gene3D" id="3.40.50.720">
    <property type="entry name" value="NAD(P)-binding Rossmann-like Domain"/>
    <property type="match status" value="1"/>
</dbReference>
<gene>
    <name evidence="2" type="ORF">JN11_01539</name>
</gene>
<dbReference type="CDD" id="cd05269">
    <property type="entry name" value="TMR_SDR_a"/>
    <property type="match status" value="1"/>
</dbReference>
<dbReference type="RefSeq" id="WP_144911273.1">
    <property type="nucleotide sequence ID" value="NZ_VLLI01000003.1"/>
</dbReference>
<dbReference type="AlphaFoldDB" id="A0A562U9Q9"/>
<name>A0A562U9Q9_9SPHI</name>
<evidence type="ECO:0000259" key="1">
    <source>
        <dbReference type="Pfam" id="PF05368"/>
    </source>
</evidence>
<dbReference type="Proteomes" id="UP000317010">
    <property type="component" value="Unassembled WGS sequence"/>
</dbReference>
<protein>
    <submittedName>
        <fullName evidence="2">NAD(P)H dehydrogenase (Quinone)</fullName>
    </submittedName>
</protein>
<feature type="domain" description="NmrA-like" evidence="1">
    <location>
        <begin position="2"/>
        <end position="266"/>
    </location>
</feature>
<dbReference type="OrthoDB" id="9780595at2"/>
<dbReference type="Pfam" id="PF05368">
    <property type="entry name" value="NmrA"/>
    <property type="match status" value="1"/>
</dbReference>
<dbReference type="InterPro" id="IPR008030">
    <property type="entry name" value="NmrA-like"/>
</dbReference>
<accession>A0A562U9Q9</accession>
<dbReference type="SUPFAM" id="SSF51735">
    <property type="entry name" value="NAD(P)-binding Rossmann-fold domains"/>
    <property type="match status" value="1"/>
</dbReference>
<reference evidence="2 3" key="1">
    <citation type="submission" date="2019-07" db="EMBL/GenBank/DDBJ databases">
        <title>Genomic Encyclopedia of Archaeal and Bacterial Type Strains, Phase II (KMG-II): from individual species to whole genera.</title>
        <authorList>
            <person name="Goeker M."/>
        </authorList>
    </citation>
    <scope>NUCLEOTIDE SEQUENCE [LARGE SCALE GENOMIC DNA]</scope>
    <source>
        <strain evidence="2 3">ATCC BAA-1854</strain>
    </source>
</reference>
<dbReference type="InterPro" id="IPR036291">
    <property type="entry name" value="NAD(P)-bd_dom_sf"/>
</dbReference>
<dbReference type="InterPro" id="IPR052718">
    <property type="entry name" value="NmrA-type_oxidoreductase"/>
</dbReference>
<sequence length="293" mass="31255">MSHILVTGATGQLGKAVTESLLKKTAASNIHILVRDAAKADGFKAQGVTIHVGDYSDYASLVSAFKGIDKVYMVSGNDIANRAQQHDNVVNAAKEAGVKHVVYTSFQRKNETDTTPIAFVAHSHLSTEAKLKASGLNYTLLQHGIYADMIPIFAGEHLLDTKIIYLPAGDGKTAFALRTDQAEAGANVLLDESGKYINKSFELAGSEGVSWAQIAEIISGITGVKINYVAASVPEFEATLTKAGVPAEYIGLFAGFSQANAQGEFENVTNELETILGRKPVSVATYLQSVYKK</sequence>
<dbReference type="PANTHER" id="PTHR47129:SF1">
    <property type="entry name" value="NMRA-LIKE DOMAIN-CONTAINING PROTEIN"/>
    <property type="match status" value="1"/>
</dbReference>